<accession>X0TJE5</accession>
<name>X0TJE5_9ZZZZ</name>
<sequence>MGEDYGIDKDFFEKVQKSVKGAIKEKQLLKPNEKKEIIEVYKIHKDEQMELEVKDRTLFVDKYGVEIFLVKSPSKIVKKIRGKISITNKPKITSNKNWRLWGYNIPLFGTGNKITYFSEILKGMLGFDVMALVRGPVTYKYKHTESKEYAKFEKAFVREMRQIYKEDYPEFEVEGLEDIDRDDYFIEHTFNLWEVLVLIEEEEQ</sequence>
<organism evidence="1">
    <name type="scientific">marine sediment metagenome</name>
    <dbReference type="NCBI Taxonomy" id="412755"/>
    <lineage>
        <taxon>unclassified sequences</taxon>
        <taxon>metagenomes</taxon>
        <taxon>ecological metagenomes</taxon>
    </lineage>
</organism>
<dbReference type="AlphaFoldDB" id="X0TJE5"/>
<reference evidence="1" key="1">
    <citation type="journal article" date="2014" name="Front. Microbiol.">
        <title>High frequency of phylogenetically diverse reductive dehalogenase-homologous genes in deep subseafloor sedimentary metagenomes.</title>
        <authorList>
            <person name="Kawai M."/>
            <person name="Futagami T."/>
            <person name="Toyoda A."/>
            <person name="Takaki Y."/>
            <person name="Nishi S."/>
            <person name="Hori S."/>
            <person name="Arai W."/>
            <person name="Tsubouchi T."/>
            <person name="Morono Y."/>
            <person name="Uchiyama I."/>
            <person name="Ito T."/>
            <person name="Fujiyama A."/>
            <person name="Inagaki F."/>
            <person name="Takami H."/>
        </authorList>
    </citation>
    <scope>NUCLEOTIDE SEQUENCE</scope>
    <source>
        <strain evidence="1">Expedition CK06-06</strain>
    </source>
</reference>
<dbReference type="EMBL" id="BARS01006961">
    <property type="protein sequence ID" value="GAF76215.1"/>
    <property type="molecule type" value="Genomic_DNA"/>
</dbReference>
<comment type="caution">
    <text evidence="1">The sequence shown here is derived from an EMBL/GenBank/DDBJ whole genome shotgun (WGS) entry which is preliminary data.</text>
</comment>
<gene>
    <name evidence="1" type="ORF">S01H1_13481</name>
</gene>
<evidence type="ECO:0000313" key="1">
    <source>
        <dbReference type="EMBL" id="GAF76215.1"/>
    </source>
</evidence>
<proteinExistence type="predicted"/>
<protein>
    <submittedName>
        <fullName evidence="1">Uncharacterized protein</fullName>
    </submittedName>
</protein>